<dbReference type="EMBL" id="UINC01200730">
    <property type="protein sequence ID" value="SVE19751.1"/>
    <property type="molecule type" value="Genomic_DNA"/>
</dbReference>
<dbReference type="AlphaFoldDB" id="A0A383BIT9"/>
<proteinExistence type="predicted"/>
<protein>
    <submittedName>
        <fullName evidence="2">Uncharacterized protein</fullName>
    </submittedName>
</protein>
<evidence type="ECO:0000256" key="1">
    <source>
        <dbReference type="SAM" id="Phobius"/>
    </source>
</evidence>
<keyword evidence="1" id="KW-0812">Transmembrane</keyword>
<reference evidence="2" key="1">
    <citation type="submission" date="2018-05" db="EMBL/GenBank/DDBJ databases">
        <authorList>
            <person name="Lanie J.A."/>
            <person name="Ng W.-L."/>
            <person name="Kazmierczak K.M."/>
            <person name="Andrzejewski T.M."/>
            <person name="Davidsen T.M."/>
            <person name="Wayne K.J."/>
            <person name="Tettelin H."/>
            <person name="Glass J.I."/>
            <person name="Rusch D."/>
            <person name="Podicherti R."/>
            <person name="Tsui H.-C.T."/>
            <person name="Winkler M.E."/>
        </authorList>
    </citation>
    <scope>NUCLEOTIDE SEQUENCE</scope>
</reference>
<keyword evidence="1" id="KW-1133">Transmembrane helix</keyword>
<organism evidence="2">
    <name type="scientific">marine metagenome</name>
    <dbReference type="NCBI Taxonomy" id="408172"/>
    <lineage>
        <taxon>unclassified sequences</taxon>
        <taxon>metagenomes</taxon>
        <taxon>ecological metagenomes</taxon>
    </lineage>
</organism>
<gene>
    <name evidence="2" type="ORF">METZ01_LOCUS472605</name>
</gene>
<name>A0A383BIT9_9ZZZZ</name>
<accession>A0A383BIT9</accession>
<keyword evidence="1" id="KW-0472">Membrane</keyword>
<feature type="non-terminal residue" evidence="2">
    <location>
        <position position="232"/>
    </location>
</feature>
<sequence length="232" mass="27015">MKILIKIAILLVIVIGGGAFYGWLQWKPIAAELSAKDQEKFDLMMAEAKSFGFGTAQKLYNELDTMTLEDVVNLRHSKWQEKLEKNEEFRNAYLEEQHKARQQESIERKSKHDLKLSTLIFKSEEGKLLSTIWKESEPWQKVMVLRQKCVKYLKMEEADSRRRTNALELSRISSILDRPEKLSCGKKMADICLAISVSDYCMELVPNADDNEAILQAMQRLKGKMNHYYYIK</sequence>
<feature type="transmembrane region" description="Helical" evidence="1">
    <location>
        <begin position="7"/>
        <end position="26"/>
    </location>
</feature>
<evidence type="ECO:0000313" key="2">
    <source>
        <dbReference type="EMBL" id="SVE19751.1"/>
    </source>
</evidence>